<keyword evidence="2" id="KW-1185">Reference proteome</keyword>
<organism evidence="1 2">
    <name type="scientific">Streptacidiphilus cavernicola</name>
    <dbReference type="NCBI Taxonomy" id="3342716"/>
    <lineage>
        <taxon>Bacteria</taxon>
        <taxon>Bacillati</taxon>
        <taxon>Actinomycetota</taxon>
        <taxon>Actinomycetes</taxon>
        <taxon>Kitasatosporales</taxon>
        <taxon>Streptomycetaceae</taxon>
        <taxon>Streptacidiphilus</taxon>
    </lineage>
</organism>
<dbReference type="RefSeq" id="WP_157624124.1">
    <property type="nucleotide sequence ID" value="NZ_JBHEZZ010000016.1"/>
</dbReference>
<evidence type="ECO:0008006" key="3">
    <source>
        <dbReference type="Google" id="ProtNLM"/>
    </source>
</evidence>
<evidence type="ECO:0000313" key="1">
    <source>
        <dbReference type="EMBL" id="MFC1404765.1"/>
    </source>
</evidence>
<evidence type="ECO:0000313" key="2">
    <source>
        <dbReference type="Proteomes" id="UP001592528"/>
    </source>
</evidence>
<accession>A0ABV6UTG8</accession>
<reference evidence="1 2" key="1">
    <citation type="submission" date="2024-09" db="EMBL/GenBank/DDBJ databases">
        <authorList>
            <person name="Lee S.D."/>
        </authorList>
    </citation>
    <scope>NUCLEOTIDE SEQUENCE [LARGE SCALE GENOMIC DNA]</scope>
    <source>
        <strain evidence="1 2">N1-5</strain>
    </source>
</reference>
<protein>
    <recommendedName>
        <fullName evidence="3">Glyoxalase-like domain-containing protein</fullName>
    </recommendedName>
</protein>
<name>A0ABV6UTG8_9ACTN</name>
<comment type="caution">
    <text evidence="1">The sequence shown here is derived from an EMBL/GenBank/DDBJ whole genome shotgun (WGS) entry which is preliminary data.</text>
</comment>
<dbReference type="EMBL" id="JBHEZZ010000016">
    <property type="protein sequence ID" value="MFC1404765.1"/>
    <property type="molecule type" value="Genomic_DNA"/>
</dbReference>
<proteinExistence type="predicted"/>
<sequence length="72" mass="7698">MSETTVFIGMLDASQSSRQVSASTPGGIPAVRACGSRREAEEFLGQLGLSVDLDDEERVQWDGDRGVWPVGS</sequence>
<gene>
    <name evidence="1" type="ORF">ACEZDJ_26095</name>
</gene>
<dbReference type="Proteomes" id="UP001592528">
    <property type="component" value="Unassembled WGS sequence"/>
</dbReference>